<comment type="similarity">
    <text evidence="6">Belongs to the anion channel-forming bestrophin (TC 1.A.46) family. Calcium-sensitive chloride channel subfamily.</text>
</comment>
<dbReference type="Pfam" id="PF01062">
    <property type="entry name" value="Bestrophin"/>
    <property type="match status" value="1"/>
</dbReference>
<feature type="region of interest" description="Disordered" evidence="7">
    <location>
        <begin position="843"/>
        <end position="863"/>
    </location>
</feature>
<evidence type="ECO:0000313" key="9">
    <source>
        <dbReference type="EMBL" id="CAH2277873.1"/>
    </source>
</evidence>
<feature type="compositionally biased region" description="Polar residues" evidence="7">
    <location>
        <begin position="850"/>
        <end position="863"/>
    </location>
</feature>
<evidence type="ECO:0000256" key="2">
    <source>
        <dbReference type="ARBA" id="ARBA00022692"/>
    </source>
</evidence>
<dbReference type="GO" id="GO:0016020">
    <property type="term" value="C:membrane"/>
    <property type="evidence" value="ECO:0007669"/>
    <property type="project" value="UniProtKB-SubCell"/>
</dbReference>
<feature type="compositionally biased region" description="Basic and acidic residues" evidence="7">
    <location>
        <begin position="790"/>
        <end position="812"/>
    </location>
</feature>
<feature type="compositionally biased region" description="Basic and acidic residues" evidence="7">
    <location>
        <begin position="760"/>
        <end position="776"/>
    </location>
</feature>
<reference evidence="9" key="1">
    <citation type="submission" date="2022-03" db="EMBL/GenBank/DDBJ databases">
        <authorList>
            <person name="Alioto T."/>
            <person name="Alioto T."/>
            <person name="Gomez Garrido J."/>
        </authorList>
    </citation>
    <scope>NUCLEOTIDE SEQUENCE</scope>
</reference>
<feature type="region of interest" description="Disordered" evidence="7">
    <location>
        <begin position="669"/>
        <end position="720"/>
    </location>
</feature>
<organism evidence="9 10">
    <name type="scientific">Pelobates cultripes</name>
    <name type="common">Western spadefoot toad</name>
    <dbReference type="NCBI Taxonomy" id="61616"/>
    <lineage>
        <taxon>Eukaryota</taxon>
        <taxon>Metazoa</taxon>
        <taxon>Chordata</taxon>
        <taxon>Craniata</taxon>
        <taxon>Vertebrata</taxon>
        <taxon>Euteleostomi</taxon>
        <taxon>Amphibia</taxon>
        <taxon>Batrachia</taxon>
        <taxon>Anura</taxon>
        <taxon>Pelobatoidea</taxon>
        <taxon>Pelobatidae</taxon>
        <taxon>Pelobates</taxon>
    </lineage>
</organism>
<evidence type="ECO:0000256" key="6">
    <source>
        <dbReference type="ARBA" id="ARBA00034769"/>
    </source>
</evidence>
<dbReference type="PANTHER" id="PTHR10736">
    <property type="entry name" value="BESTROPHIN"/>
    <property type="match status" value="1"/>
</dbReference>
<evidence type="ECO:0000256" key="4">
    <source>
        <dbReference type="ARBA" id="ARBA00023136"/>
    </source>
</evidence>
<feature type="compositionally biased region" description="Basic residues" evidence="7">
    <location>
        <begin position="669"/>
        <end position="679"/>
    </location>
</feature>
<name>A0AAD1RTH9_PELCU</name>
<feature type="compositionally biased region" description="Polar residues" evidence="7">
    <location>
        <begin position="815"/>
        <end position="826"/>
    </location>
</feature>
<evidence type="ECO:0000256" key="7">
    <source>
        <dbReference type="SAM" id="MobiDB-lite"/>
    </source>
</evidence>
<dbReference type="EMBL" id="OW240914">
    <property type="protein sequence ID" value="CAH2277873.1"/>
    <property type="molecule type" value="Genomic_DNA"/>
</dbReference>
<dbReference type="Proteomes" id="UP001295444">
    <property type="component" value="Chromosome 03"/>
</dbReference>
<evidence type="ECO:0000313" key="10">
    <source>
        <dbReference type="Proteomes" id="UP001295444"/>
    </source>
</evidence>
<dbReference type="AlphaFoldDB" id="A0AAD1RTH9"/>
<keyword evidence="4 8" id="KW-0472">Membrane</keyword>
<evidence type="ECO:0000256" key="3">
    <source>
        <dbReference type="ARBA" id="ARBA00022989"/>
    </source>
</evidence>
<comment type="subcellular location">
    <subcellularLocation>
        <location evidence="1">Membrane</location>
    </subcellularLocation>
</comment>
<evidence type="ECO:0000256" key="5">
    <source>
        <dbReference type="ARBA" id="ARBA00024167"/>
    </source>
</evidence>
<proteinExistence type="inferred from homology"/>
<dbReference type="InterPro" id="IPR000615">
    <property type="entry name" value="Bestrophin"/>
</dbReference>
<comment type="catalytic activity">
    <reaction evidence="5">
        <text>chloride(in) = chloride(out)</text>
        <dbReference type="Rhea" id="RHEA:29823"/>
        <dbReference type="ChEBI" id="CHEBI:17996"/>
    </reaction>
</comment>
<feature type="transmembrane region" description="Helical" evidence="8">
    <location>
        <begin position="301"/>
        <end position="320"/>
    </location>
</feature>
<evidence type="ECO:0000256" key="8">
    <source>
        <dbReference type="SAM" id="Phobius"/>
    </source>
</evidence>
<protein>
    <submittedName>
        <fullName evidence="9">Bestrophin-3 isoform X1</fullName>
    </submittedName>
</protein>
<gene>
    <name evidence="9" type="ORF">PECUL_23A033519</name>
</gene>
<feature type="transmembrane region" description="Helical" evidence="8">
    <location>
        <begin position="496"/>
        <end position="514"/>
    </location>
</feature>
<feature type="compositionally biased region" description="Polar residues" evidence="7">
    <location>
        <begin position="741"/>
        <end position="759"/>
    </location>
</feature>
<keyword evidence="3 8" id="KW-1133">Transmembrane helix</keyword>
<dbReference type="GO" id="GO:0005254">
    <property type="term" value="F:chloride channel activity"/>
    <property type="evidence" value="ECO:0007669"/>
    <property type="project" value="InterPro"/>
</dbReference>
<accession>A0AAD1RTH9</accession>
<dbReference type="PANTHER" id="PTHR10736:SF2">
    <property type="entry name" value="BESTROPHIN-3"/>
    <property type="match status" value="1"/>
</dbReference>
<feature type="region of interest" description="Disordered" evidence="7">
    <location>
        <begin position="741"/>
        <end position="830"/>
    </location>
</feature>
<keyword evidence="10" id="KW-1185">Reference proteome</keyword>
<evidence type="ECO:0000256" key="1">
    <source>
        <dbReference type="ARBA" id="ARBA00004370"/>
    </source>
</evidence>
<dbReference type="InterPro" id="IPR021134">
    <property type="entry name" value="Bestrophin-like"/>
</dbReference>
<sequence>MMETYSNKCQLTPYIAPQATSPEKFEGATSPVKFVGATSPEKFEGATSPEKFVGATSLEKFVGATSQRNLRGATSPEKFVGATSPEKFDECVRSTSNKDASQFKPSNDSSYSIVDVLIAKPRLNQHSTYLCHNTRALTNNDAPATSHSQHTGHLRQSHRLGSQIGICAKFRSNCFNLLLDHTCIILATDYPKKASITSSLRVYKQHCEVQVFLATKRFCQKQRILKMTVTYSSKVANATFFGFHRLLVKWRGSIYKLLYREFFLFISLYTALSVIYRFLLTESHKRYFEKLALYCDKYAEQIPVTFVLGFYVTLVVNRWWNQFVNLPWPDRLMLLISSNVHGRDEYGRLIRRTLMRYVNLTSLLIFRSVSTAVYKRFPTMDHVVEAGFMTADERKVFDNLQSPHLKYWVPVIWFGNLASKSRAEGRIRDSVDLQIMMNEMNRYRSWCGLLFGYDWVGIPLVYTQVVTLAVYTFFFACIIGRQFLDPSQSYAGHDLDLYIPVFTLLQFFFYAGWLKVAEQLINPFGEDDDDFETNWCIDRNLQVSLMAVDEMHMHLPKMSKDIYWNDSDPRPPYTLAAADYCIPSFLGSTVHMGLPDSVFLREDWMLEEEKHRRQNSVLRRVKRFLSVHEHPDSPNRAAFSRQGSDASNMFFPSPEANYTGNYHEVPSRARSHFMHSKRRVSSDKTSVPNTPLGDLSTIREASRSDTSDRQTSTEGNISPNSVVSVPEVLVTAADETRPISQCSIPVQSNSLTTTETSDNTENHQTVHDITPEKTVAEQDVQEVSQVEKQLTTDDEKRHLDRKDQPRRFHRWSDSVYHSQSSATSSQPKRKSLLNIPLLLTMENIKPAAQRDSSPDPSQPTSEEMINLLKHIDAKETDIVEFSDEKKEGDM</sequence>
<keyword evidence="2 8" id="KW-0812">Transmembrane</keyword>
<feature type="transmembrane region" description="Helical" evidence="8">
    <location>
        <begin position="262"/>
        <end position="280"/>
    </location>
</feature>
<feature type="transmembrane region" description="Helical" evidence="8">
    <location>
        <begin position="354"/>
        <end position="374"/>
    </location>
</feature>